<dbReference type="InterPro" id="IPR010285">
    <property type="entry name" value="DNA_helicase_pif1-like_DEAD"/>
</dbReference>
<dbReference type="InterPro" id="IPR027417">
    <property type="entry name" value="P-loop_NTPase"/>
</dbReference>
<keyword evidence="1" id="KW-0067">ATP-binding</keyword>
<dbReference type="OrthoDB" id="8196283at2759"/>
<keyword evidence="1" id="KW-0347">Helicase</keyword>
<name>A0A814FAA2_9BILA</name>
<comment type="catalytic activity">
    <reaction evidence="1">
        <text>ATP + H2O = ADP + phosphate + H(+)</text>
        <dbReference type="Rhea" id="RHEA:13065"/>
        <dbReference type="ChEBI" id="CHEBI:15377"/>
        <dbReference type="ChEBI" id="CHEBI:15378"/>
        <dbReference type="ChEBI" id="CHEBI:30616"/>
        <dbReference type="ChEBI" id="CHEBI:43474"/>
        <dbReference type="ChEBI" id="CHEBI:456216"/>
        <dbReference type="EC" id="5.6.2.3"/>
    </reaction>
</comment>
<dbReference type="GO" id="GO:0006281">
    <property type="term" value="P:DNA repair"/>
    <property type="evidence" value="ECO:0007669"/>
    <property type="project" value="UniProtKB-KW"/>
</dbReference>
<dbReference type="EMBL" id="CAJNOC010003448">
    <property type="protein sequence ID" value="CAF0983083.1"/>
    <property type="molecule type" value="Genomic_DNA"/>
</dbReference>
<dbReference type="InterPro" id="IPR025476">
    <property type="entry name" value="Helitron_helicase-like"/>
</dbReference>
<comment type="caution">
    <text evidence="5">The sequence shown here is derived from an EMBL/GenBank/DDBJ whole genome shotgun (WGS) entry which is preliminary data.</text>
</comment>
<feature type="domain" description="Helitron helicase-like" evidence="3">
    <location>
        <begin position="392"/>
        <end position="600"/>
    </location>
</feature>
<dbReference type="InterPro" id="IPR046700">
    <property type="entry name" value="DUF6570"/>
</dbReference>
<evidence type="ECO:0000259" key="3">
    <source>
        <dbReference type="Pfam" id="PF14214"/>
    </source>
</evidence>
<comment type="similarity">
    <text evidence="1">Belongs to the helicase family.</text>
</comment>
<sequence>MTQKSINSNINYQFNHNNYSRYDLPEKYLHECVKKFLYNSNIENFSREICCVCGEIKIAPRDKITKKQINFLLKYKNILHFTNLAYEFDHANFYYGKEFLELNGFVLEKNGLNYNDLTINLCGNCEAYLIKYETPKYGLINELYIGSIPQQLTDLSFSEEILISKNRLVCSIFKLKKSNDQSSGQNKIIGNVVTFNQDVEGVSNLLPNLTHLDNLKIILIGSNIENTIDFKKIFSVRLYKVISALKWLKKHNKEYNDVSIDENIKIDIDIDLIPKILRDKIIYMDENDPKKNNYEESKDTNDLNNDILLNSFGLINNHNRLLINDNEKLQKLHDILYIKSLEPALLVPRSKFPENEYNNKKLLLHLYPTLFPYGYGGFNDDLRKQPLSEREHTKHYLKTHCGRFVKNRTFIFVAFNMIQRHEFSLNLSIMTKKKYFENVSYFLSQITKEDIQNEIEKVLSTGEIQNQNIKELFHQSVIMSKNTQGSRFNLKHRRNDIRSYIIQKGLPSFYITLNPNDLNSPLILFLSGKEINENLILRSIDIANDPVSQSLNFDILIENFINFILGEKNCNNLGIFGKINGYYGMVEAQARGSLHIHFLIWIEDSLNPDEYEKFIDNPANKLKLLNYINRHVKCNLSDFRSDWKEKSTHEKCHKTVTTHLKSSEIFDEINFNKEIFKLANETNIHNCTSACYKNKKKTCRYGFGKDGKELIQETNFDSNNTLFLKRDHCFLNNFNPYILYSFRCNHDIKWIEKSKKESLASLYYITNYVTKHGVSIHNFLSFVSVYFEKYHGKNLYDENILKAKKMLQNIFTICTSQTEYSSAQIAHMIFSYDNDGTYYSSDQKVLLYYPKYLSYINNEQQISDDSNLINLDNSSNKYDDRLDYVYRPKELEHVSLFEFYSYYKKVFTSQINNGHKPLKFLDKHPQKTSVIIENEKTHVPIILGKQITDHDNENYSKIILLLFKPWRDNLDLKKEMQTFSDSLSNFLNNNNSTNIERIKKYIYNIQLLKRSKEDGANQYHAYINGSSNKTEDEIFEPLLDVIPEDDFDISHYYNSDEQDQFVINLSVDKNYKIENSIVEYIDPKHSEPESILKNEKILSVHNDISKEIIEHATLLSIKSNILNVNDIIQIFNLNYKQALSCKIFLNENQDQKIMYIGGDGGVGKSRVISAIEFFFSFNNRHDEIKICAYTGTASNLINGNTIHSTFKFSYKAKDNDNRIYFNFDEKKNWNKIAYLIIDEISMVSLNLLADIDISLREIKDKNHIFGNINILFVGDFFQFPPVAAFPLYKNIKFDNEMLTTDNFSEYLKKAYNGKILWKNLKEVIFLDEPMRQINDIAYANFLKRVKNGKTTEEDITNLKKKIISEPIKNPFEKNIIVSNNSLKMQLIISIVKHIEIYNNKLIVKTKAIDFILHESQKDKTYTLTNATIDFFLKNIEESKTEYLSYSIPLSTSIKYYLTHTVNSKIGLTNGTIISLKKIFIKNNGEIAHLLCEVTDYRKPFQLENLEKNHFILERLQRYFYIQISREKYSIKRQQFPITPKFVSTCHKVQGKTLENMIVDLNIFNNKFNACCYLYVALSRLKTWDNLLVLRDFEPSIFNFKQDPDLLTEIERLKIIEEITLAKYS</sequence>
<evidence type="ECO:0000259" key="4">
    <source>
        <dbReference type="Pfam" id="PF20209"/>
    </source>
</evidence>
<dbReference type="Pfam" id="PF20209">
    <property type="entry name" value="DUF6570"/>
    <property type="match status" value="1"/>
</dbReference>
<dbReference type="Gene3D" id="3.40.50.300">
    <property type="entry name" value="P-loop containing nucleotide triphosphate hydrolases"/>
    <property type="match status" value="2"/>
</dbReference>
<keyword evidence="1" id="KW-0378">Hydrolase</keyword>
<gene>
    <name evidence="5" type="ORF">OXX778_LOCUS15525</name>
</gene>
<organism evidence="5 6">
    <name type="scientific">Brachionus calyciflorus</name>
    <dbReference type="NCBI Taxonomy" id="104777"/>
    <lineage>
        <taxon>Eukaryota</taxon>
        <taxon>Metazoa</taxon>
        <taxon>Spiralia</taxon>
        <taxon>Gnathifera</taxon>
        <taxon>Rotifera</taxon>
        <taxon>Eurotatoria</taxon>
        <taxon>Monogononta</taxon>
        <taxon>Pseudotrocha</taxon>
        <taxon>Ploima</taxon>
        <taxon>Brachionidae</taxon>
        <taxon>Brachionus</taxon>
    </lineage>
</organism>
<feature type="domain" description="DUF6570" evidence="4">
    <location>
        <begin position="133"/>
        <end position="263"/>
    </location>
</feature>
<evidence type="ECO:0000313" key="6">
    <source>
        <dbReference type="Proteomes" id="UP000663879"/>
    </source>
</evidence>
<reference evidence="5" key="1">
    <citation type="submission" date="2021-02" db="EMBL/GenBank/DDBJ databases">
        <authorList>
            <person name="Nowell W R."/>
        </authorList>
    </citation>
    <scope>NUCLEOTIDE SEQUENCE</scope>
    <source>
        <strain evidence="5">Ploen Becks lab</strain>
    </source>
</reference>
<dbReference type="Pfam" id="PF14214">
    <property type="entry name" value="Helitron_like_N"/>
    <property type="match status" value="1"/>
</dbReference>
<protein>
    <recommendedName>
        <fullName evidence="1">ATP-dependent DNA helicase</fullName>
        <ecNumber evidence="1">5.6.2.3</ecNumber>
    </recommendedName>
</protein>
<dbReference type="SUPFAM" id="SSF52540">
    <property type="entry name" value="P-loop containing nucleoside triphosphate hydrolases"/>
    <property type="match status" value="1"/>
</dbReference>
<dbReference type="EC" id="5.6.2.3" evidence="1"/>
<dbReference type="GO" id="GO:0000723">
    <property type="term" value="P:telomere maintenance"/>
    <property type="evidence" value="ECO:0007669"/>
    <property type="project" value="InterPro"/>
</dbReference>
<evidence type="ECO:0000259" key="2">
    <source>
        <dbReference type="Pfam" id="PF05970"/>
    </source>
</evidence>
<feature type="domain" description="DNA helicase Pif1-like DEAD-box helicase" evidence="2">
    <location>
        <begin position="1148"/>
        <end position="1353"/>
    </location>
</feature>
<dbReference type="GO" id="GO:0043139">
    <property type="term" value="F:5'-3' DNA helicase activity"/>
    <property type="evidence" value="ECO:0007669"/>
    <property type="project" value="UniProtKB-EC"/>
</dbReference>
<dbReference type="Proteomes" id="UP000663879">
    <property type="component" value="Unassembled WGS sequence"/>
</dbReference>
<evidence type="ECO:0000256" key="1">
    <source>
        <dbReference type="RuleBase" id="RU363044"/>
    </source>
</evidence>
<dbReference type="GO" id="GO:0005524">
    <property type="term" value="F:ATP binding"/>
    <property type="evidence" value="ECO:0007669"/>
    <property type="project" value="UniProtKB-KW"/>
</dbReference>
<keyword evidence="1" id="KW-0547">Nucleotide-binding</keyword>
<dbReference type="Pfam" id="PF05970">
    <property type="entry name" value="PIF1"/>
    <property type="match status" value="1"/>
</dbReference>
<keyword evidence="1" id="KW-0227">DNA damage</keyword>
<accession>A0A814FAA2</accession>
<keyword evidence="1" id="KW-0234">DNA repair</keyword>
<evidence type="ECO:0000313" key="5">
    <source>
        <dbReference type="EMBL" id="CAF0983083.1"/>
    </source>
</evidence>
<keyword evidence="1" id="KW-0233">DNA recombination</keyword>
<comment type="cofactor">
    <cofactor evidence="1">
        <name>Mg(2+)</name>
        <dbReference type="ChEBI" id="CHEBI:18420"/>
    </cofactor>
</comment>
<dbReference type="PANTHER" id="PTHR47642">
    <property type="entry name" value="ATP-DEPENDENT DNA HELICASE"/>
    <property type="match status" value="1"/>
</dbReference>
<dbReference type="GO" id="GO:0016787">
    <property type="term" value="F:hydrolase activity"/>
    <property type="evidence" value="ECO:0007669"/>
    <property type="project" value="UniProtKB-KW"/>
</dbReference>
<proteinExistence type="inferred from homology"/>
<dbReference type="GO" id="GO:0006310">
    <property type="term" value="P:DNA recombination"/>
    <property type="evidence" value="ECO:0007669"/>
    <property type="project" value="UniProtKB-KW"/>
</dbReference>
<keyword evidence="6" id="KW-1185">Reference proteome</keyword>
<dbReference type="InterPro" id="IPR051055">
    <property type="entry name" value="PIF1_helicase"/>
</dbReference>